<comment type="subunit">
    <text evidence="3">Homotrimer.</text>
</comment>
<evidence type="ECO:0000256" key="2">
    <source>
        <dbReference type="ARBA" id="ARBA00007805"/>
    </source>
</evidence>
<evidence type="ECO:0000256" key="1">
    <source>
        <dbReference type="ARBA" id="ARBA00004695"/>
    </source>
</evidence>
<keyword evidence="5" id="KW-0055">Arginine biosynthesis</keyword>
<evidence type="ECO:0000256" key="6">
    <source>
        <dbReference type="ARBA" id="ARBA00022605"/>
    </source>
</evidence>
<dbReference type="PROSITE" id="PS00097">
    <property type="entry name" value="CARBAMOYLTRANSFERASE"/>
    <property type="match status" value="1"/>
</dbReference>
<protein>
    <recommendedName>
        <fullName evidence="4">ornithine carbamoyltransferase</fullName>
        <ecNumber evidence="4">2.1.3.3</ecNumber>
    </recommendedName>
</protein>
<evidence type="ECO:0000313" key="12">
    <source>
        <dbReference type="Proteomes" id="UP001347796"/>
    </source>
</evidence>
<evidence type="ECO:0000256" key="8">
    <source>
        <dbReference type="RuleBase" id="RU003634"/>
    </source>
</evidence>
<dbReference type="Gene3D" id="3.40.50.1370">
    <property type="entry name" value="Aspartate/ornithine carbamoyltransferase"/>
    <property type="match status" value="2"/>
</dbReference>
<dbReference type="Pfam" id="PF00185">
    <property type="entry name" value="OTCace"/>
    <property type="match status" value="1"/>
</dbReference>
<dbReference type="GO" id="GO:0005739">
    <property type="term" value="C:mitochondrion"/>
    <property type="evidence" value="ECO:0007669"/>
    <property type="project" value="TreeGrafter"/>
</dbReference>
<dbReference type="EC" id="2.1.3.3" evidence="4"/>
<accession>A0AAN8KJA3</accession>
<organism evidence="11 12">
    <name type="scientific">Patella caerulea</name>
    <name type="common">Rayed Mediterranean limpet</name>
    <dbReference type="NCBI Taxonomy" id="87958"/>
    <lineage>
        <taxon>Eukaryota</taxon>
        <taxon>Metazoa</taxon>
        <taxon>Spiralia</taxon>
        <taxon>Lophotrochozoa</taxon>
        <taxon>Mollusca</taxon>
        <taxon>Gastropoda</taxon>
        <taxon>Patellogastropoda</taxon>
        <taxon>Patelloidea</taxon>
        <taxon>Patellidae</taxon>
        <taxon>Patella</taxon>
    </lineage>
</organism>
<dbReference type="PRINTS" id="PR00100">
    <property type="entry name" value="AOTCASE"/>
</dbReference>
<dbReference type="NCBIfam" id="TIGR00658">
    <property type="entry name" value="orni_carb_tr"/>
    <property type="match status" value="1"/>
</dbReference>
<dbReference type="SUPFAM" id="SSF53671">
    <property type="entry name" value="Aspartate/ornithine carbamoyltransferase"/>
    <property type="match status" value="1"/>
</dbReference>
<evidence type="ECO:0000259" key="9">
    <source>
        <dbReference type="Pfam" id="PF00185"/>
    </source>
</evidence>
<dbReference type="GO" id="GO:0004585">
    <property type="term" value="F:ornithine carbamoyltransferase activity"/>
    <property type="evidence" value="ECO:0007669"/>
    <property type="project" value="UniProtKB-EC"/>
</dbReference>
<dbReference type="Proteomes" id="UP001347796">
    <property type="component" value="Unassembled WGS sequence"/>
</dbReference>
<dbReference type="GO" id="GO:0016597">
    <property type="term" value="F:amino acid binding"/>
    <property type="evidence" value="ECO:0007669"/>
    <property type="project" value="InterPro"/>
</dbReference>
<evidence type="ECO:0000256" key="5">
    <source>
        <dbReference type="ARBA" id="ARBA00022571"/>
    </source>
</evidence>
<dbReference type="InterPro" id="IPR006131">
    <property type="entry name" value="Asp_carbamoyltransf_Asp/Orn-bd"/>
</dbReference>
<sequence>MLTNICRQARNVASTRGFAKTSIFHRFKEDYSTEKPISLVGRDFLTLRDFSKAEIQQLLWTSLCLKDRIKNKKESFRPLIGKSVSMIFQKRSTRTRLSTESGMVLLGGHAAFLGPSDVHLGVNETIRDSARVLSRMTDIILARVYAHSDVEELADEASVPVISGLSDKFHPLQCLADFVTLQEHYGYLYGLKIAYVGDGNNILHSLMYGCAKLGIDLSIATPAGYEPDPDVTQELIRMYKQKKTQFCMTSDPLEAVYRADVIVTDTWVSMGQEEEKTKRLKDFAGYQIDRNMLKEANANWTFLHCLPRKQEEVTDDIFNDKNSLVWQEAENRKWTVMAVMLHVLQDYSPLLPKPKFIRGE</sequence>
<evidence type="ECO:0000259" key="10">
    <source>
        <dbReference type="Pfam" id="PF02729"/>
    </source>
</evidence>
<dbReference type="GO" id="GO:0042450">
    <property type="term" value="P:L-arginine biosynthetic process via ornithine"/>
    <property type="evidence" value="ECO:0007669"/>
    <property type="project" value="TreeGrafter"/>
</dbReference>
<comment type="pathway">
    <text evidence="1">Nitrogen metabolism; urea cycle; L-citrulline from L-ornithine and carbamoyl phosphate: step 1/1.</text>
</comment>
<dbReference type="PANTHER" id="PTHR45753">
    <property type="entry name" value="ORNITHINE CARBAMOYLTRANSFERASE, MITOCHONDRIAL"/>
    <property type="match status" value="1"/>
</dbReference>
<dbReference type="InterPro" id="IPR036901">
    <property type="entry name" value="Asp/Orn_carbamoylTrfase_sf"/>
</dbReference>
<name>A0AAN8KJA3_PATCE</name>
<keyword evidence="7 8" id="KW-0808">Transferase</keyword>
<evidence type="ECO:0000256" key="3">
    <source>
        <dbReference type="ARBA" id="ARBA00011233"/>
    </source>
</evidence>
<proteinExistence type="inferred from homology"/>
<comment type="similarity">
    <text evidence="2">Belongs to the aspartate/ornithine carbamoyltransferase superfamily. OTCase family.</text>
</comment>
<dbReference type="NCBIfam" id="NF001986">
    <property type="entry name" value="PRK00779.1"/>
    <property type="match status" value="1"/>
</dbReference>
<comment type="caution">
    <text evidence="11">The sequence shown here is derived from an EMBL/GenBank/DDBJ whole genome shotgun (WGS) entry which is preliminary data.</text>
</comment>
<dbReference type="GO" id="GO:0019240">
    <property type="term" value="P:citrulline biosynthetic process"/>
    <property type="evidence" value="ECO:0007669"/>
    <property type="project" value="TreeGrafter"/>
</dbReference>
<dbReference type="InterPro" id="IPR002292">
    <property type="entry name" value="Orn/put_carbamltrans"/>
</dbReference>
<reference evidence="11 12" key="1">
    <citation type="submission" date="2024-01" db="EMBL/GenBank/DDBJ databases">
        <title>The genome of the rayed Mediterranean limpet Patella caerulea (Linnaeus, 1758).</title>
        <authorList>
            <person name="Anh-Thu Weber A."/>
            <person name="Halstead-Nussloch G."/>
        </authorList>
    </citation>
    <scope>NUCLEOTIDE SEQUENCE [LARGE SCALE GENOMIC DNA]</scope>
    <source>
        <strain evidence="11">AATW-2023a</strain>
        <tissue evidence="11">Whole specimen</tissue>
    </source>
</reference>
<dbReference type="InterPro" id="IPR006132">
    <property type="entry name" value="Asp/Orn_carbamoyltranf_P-bd"/>
</dbReference>
<evidence type="ECO:0000256" key="4">
    <source>
        <dbReference type="ARBA" id="ARBA00013007"/>
    </source>
</evidence>
<feature type="domain" description="Aspartate/ornithine carbamoyltransferase carbamoyl-P binding" evidence="10">
    <location>
        <begin position="42"/>
        <end position="183"/>
    </location>
</feature>
<dbReference type="EMBL" id="JAZGQO010000001">
    <property type="protein sequence ID" value="KAK6196133.1"/>
    <property type="molecule type" value="Genomic_DNA"/>
</dbReference>
<gene>
    <name evidence="11" type="ORF">SNE40_001418</name>
</gene>
<dbReference type="PRINTS" id="PR00102">
    <property type="entry name" value="OTCASE"/>
</dbReference>
<keyword evidence="12" id="KW-1185">Reference proteome</keyword>
<dbReference type="InterPro" id="IPR006130">
    <property type="entry name" value="Asp/Orn_carbamoylTrfase"/>
</dbReference>
<evidence type="ECO:0000313" key="11">
    <source>
        <dbReference type="EMBL" id="KAK6196133.1"/>
    </source>
</evidence>
<dbReference type="Pfam" id="PF02729">
    <property type="entry name" value="OTCace_N"/>
    <property type="match status" value="1"/>
</dbReference>
<keyword evidence="6" id="KW-0028">Amino-acid biosynthesis</keyword>
<dbReference type="FunFam" id="3.40.50.1370:FF:000009">
    <property type="entry name" value="Ornithine carbamoyltransferase, mitochondrial"/>
    <property type="match status" value="1"/>
</dbReference>
<feature type="domain" description="Aspartate/ornithine carbamoyltransferase Asp/Orn-binding" evidence="9">
    <location>
        <begin position="190"/>
        <end position="342"/>
    </location>
</feature>
<evidence type="ECO:0000256" key="7">
    <source>
        <dbReference type="ARBA" id="ARBA00022679"/>
    </source>
</evidence>
<dbReference type="AlphaFoldDB" id="A0AAN8KJA3"/>
<dbReference type="PANTHER" id="PTHR45753:SF3">
    <property type="entry name" value="ORNITHINE TRANSCARBAMYLASE, MITOCHONDRIAL"/>
    <property type="match status" value="1"/>
</dbReference>